<gene>
    <name evidence="3" type="ORF">AA309_24405</name>
</gene>
<evidence type="ECO:0000313" key="4">
    <source>
        <dbReference type="Proteomes" id="UP000035489"/>
    </source>
</evidence>
<dbReference type="InterPro" id="IPR013543">
    <property type="entry name" value="Ca/CaM-dep_prot_kinase-assoc"/>
</dbReference>
<dbReference type="Proteomes" id="UP000035489">
    <property type="component" value="Unassembled WGS sequence"/>
</dbReference>
<feature type="signal peptide" evidence="1">
    <location>
        <begin position="1"/>
        <end position="21"/>
    </location>
</feature>
<dbReference type="STRING" id="1225564.AA309_24405"/>
<feature type="domain" description="Calcium/calmodulin-dependent protein kinase II association-domain" evidence="2">
    <location>
        <begin position="32"/>
        <end position="149"/>
    </location>
</feature>
<dbReference type="InterPro" id="IPR011944">
    <property type="entry name" value="Steroid_delta5-4_isomerase"/>
</dbReference>
<keyword evidence="1" id="KW-0732">Signal</keyword>
<evidence type="ECO:0000313" key="3">
    <source>
        <dbReference type="EMBL" id="KLK90654.1"/>
    </source>
</evidence>
<dbReference type="GO" id="GO:0004683">
    <property type="term" value="F:calcium/calmodulin-dependent protein kinase activity"/>
    <property type="evidence" value="ECO:0007669"/>
    <property type="project" value="InterPro"/>
</dbReference>
<dbReference type="InterPro" id="IPR016887">
    <property type="entry name" value="UCP028470_steroid_isom-rel"/>
</dbReference>
<dbReference type="PATRIC" id="fig|1225564.3.peg.6355"/>
<dbReference type="OrthoDB" id="953853at2"/>
<protein>
    <recommendedName>
        <fullName evidence="2">Calcium/calmodulin-dependent protein kinase II association-domain domain-containing protein</fullName>
    </recommendedName>
</protein>
<sequence length="155" mass="17067">MRFVIAATLAFAIVQAQSAAAASSQTCAVVSEADIAKLFDRWNDSLATLNATEVAKNYADDAILLPTLSNKPRLTQAERIDYFAHFLENHPRGNVDSRVIKIGCNSAVDAGTYTFTFKDGSQVPARYTYTYEYKNGTWLISSHHSSMMPEKALAH</sequence>
<dbReference type="EMBL" id="LCYG01000072">
    <property type="protein sequence ID" value="KLK90654.1"/>
    <property type="molecule type" value="Genomic_DNA"/>
</dbReference>
<dbReference type="GO" id="GO:0005516">
    <property type="term" value="F:calmodulin binding"/>
    <property type="evidence" value="ECO:0007669"/>
    <property type="project" value="InterPro"/>
</dbReference>
<reference evidence="3 4" key="1">
    <citation type="submission" date="2015-05" db="EMBL/GenBank/DDBJ databases">
        <title>Draft genome sequence of Microvirga vignae strain BR3299, a novel nitrogen fixing bacteria isolated from Brazil semi-aired region.</title>
        <authorList>
            <person name="Zilli J.E."/>
            <person name="Passos S.R."/>
            <person name="Leite J."/>
            <person name="Baldani J.I."/>
            <person name="Xavier G.R."/>
            <person name="Rumjaneck N.G."/>
            <person name="Simoes-Araujo J.L."/>
        </authorList>
    </citation>
    <scope>NUCLEOTIDE SEQUENCE [LARGE SCALE GENOMIC DNA]</scope>
    <source>
        <strain evidence="3 4">BR3299</strain>
    </source>
</reference>
<dbReference type="InterPro" id="IPR032710">
    <property type="entry name" value="NTF2-like_dom_sf"/>
</dbReference>
<dbReference type="RefSeq" id="WP_047191639.1">
    <property type="nucleotide sequence ID" value="NZ_LCYG01000072.1"/>
</dbReference>
<accession>A0A0H1R6H4</accession>
<feature type="chain" id="PRO_5002593500" description="Calcium/calmodulin-dependent protein kinase II association-domain domain-containing protein" evidence="1">
    <location>
        <begin position="22"/>
        <end position="155"/>
    </location>
</feature>
<dbReference type="Gene3D" id="3.10.450.50">
    <property type="match status" value="1"/>
</dbReference>
<dbReference type="AlphaFoldDB" id="A0A0H1R6H4"/>
<dbReference type="SUPFAM" id="SSF54427">
    <property type="entry name" value="NTF2-like"/>
    <property type="match status" value="1"/>
</dbReference>
<comment type="caution">
    <text evidence="3">The sequence shown here is derived from an EMBL/GenBank/DDBJ whole genome shotgun (WGS) entry which is preliminary data.</text>
</comment>
<dbReference type="PIRSF" id="PIRSF028470">
    <property type="entry name" value="UCP028470"/>
    <property type="match status" value="1"/>
</dbReference>
<dbReference type="Pfam" id="PF08332">
    <property type="entry name" value="CaMKII_AD"/>
    <property type="match status" value="1"/>
</dbReference>
<organism evidence="3 4">
    <name type="scientific">Microvirga vignae</name>
    <dbReference type="NCBI Taxonomy" id="1225564"/>
    <lineage>
        <taxon>Bacteria</taxon>
        <taxon>Pseudomonadati</taxon>
        <taxon>Pseudomonadota</taxon>
        <taxon>Alphaproteobacteria</taxon>
        <taxon>Hyphomicrobiales</taxon>
        <taxon>Methylobacteriaceae</taxon>
        <taxon>Microvirga</taxon>
    </lineage>
</organism>
<name>A0A0H1R6H4_9HYPH</name>
<evidence type="ECO:0000256" key="1">
    <source>
        <dbReference type="SAM" id="SignalP"/>
    </source>
</evidence>
<proteinExistence type="predicted"/>
<keyword evidence="4" id="KW-1185">Reference proteome</keyword>
<dbReference type="NCBIfam" id="TIGR02246">
    <property type="entry name" value="SgcJ/EcaC family oxidoreductase"/>
    <property type="match status" value="1"/>
</dbReference>
<evidence type="ECO:0000259" key="2">
    <source>
        <dbReference type="Pfam" id="PF08332"/>
    </source>
</evidence>